<dbReference type="OMA" id="QVVSHPD"/>
<protein>
    <submittedName>
        <fullName evidence="2">Uncharacterized protein</fullName>
    </submittedName>
</protein>
<name>A0A8C5CKL4_GADMO</name>
<proteinExistence type="predicted"/>
<accession>A0A8C5CKL4</accession>
<organism evidence="2 3">
    <name type="scientific">Gadus morhua</name>
    <name type="common">Atlantic cod</name>
    <dbReference type="NCBI Taxonomy" id="8049"/>
    <lineage>
        <taxon>Eukaryota</taxon>
        <taxon>Metazoa</taxon>
        <taxon>Chordata</taxon>
        <taxon>Craniata</taxon>
        <taxon>Vertebrata</taxon>
        <taxon>Euteleostomi</taxon>
        <taxon>Actinopterygii</taxon>
        <taxon>Neopterygii</taxon>
        <taxon>Teleostei</taxon>
        <taxon>Neoteleostei</taxon>
        <taxon>Acanthomorphata</taxon>
        <taxon>Zeiogadaria</taxon>
        <taxon>Gadariae</taxon>
        <taxon>Gadiformes</taxon>
        <taxon>Gadoidei</taxon>
        <taxon>Gadidae</taxon>
        <taxon>Gadus</taxon>
    </lineage>
</organism>
<keyword evidence="3" id="KW-1185">Reference proteome</keyword>
<reference evidence="2" key="1">
    <citation type="submission" date="2025-08" db="UniProtKB">
        <authorList>
            <consortium name="Ensembl"/>
        </authorList>
    </citation>
    <scope>IDENTIFICATION</scope>
</reference>
<dbReference type="GeneTree" id="ENSGT01030000234896"/>
<evidence type="ECO:0000313" key="3">
    <source>
        <dbReference type="Proteomes" id="UP000694546"/>
    </source>
</evidence>
<dbReference type="Ensembl" id="ENSGMOT00000049657.1">
    <property type="protein sequence ID" value="ENSGMOP00000062331.1"/>
    <property type="gene ID" value="ENSGMOG00000024193.1"/>
</dbReference>
<dbReference type="AlphaFoldDB" id="A0A8C5CKL4"/>
<keyword evidence="1" id="KW-0812">Transmembrane</keyword>
<evidence type="ECO:0000313" key="2">
    <source>
        <dbReference type="Ensembl" id="ENSGMOP00000062331.1"/>
    </source>
</evidence>
<reference evidence="2" key="2">
    <citation type="submission" date="2025-09" db="UniProtKB">
        <authorList>
            <consortium name="Ensembl"/>
        </authorList>
    </citation>
    <scope>IDENTIFICATION</scope>
</reference>
<feature type="transmembrane region" description="Helical" evidence="1">
    <location>
        <begin position="95"/>
        <end position="116"/>
    </location>
</feature>
<keyword evidence="1" id="KW-0472">Membrane</keyword>
<dbReference type="Proteomes" id="UP000694546">
    <property type="component" value="Chromosome 22"/>
</dbReference>
<sequence length="166" mass="18305">VVEPSGPVDGDVRLLLVQLHRPTPGGELAELKEPIKHRTLTSLHLFAKLDVVVAVVLGHLLAVGLEVATTHIDLHLPVQPVVEQEVVGHANPVGLHWMALCIYIIFTVIIIANFLLCSLRQRHFSPVLPAARSVSTGRSCCCAIDQSERTRELQLLCGPIRADWWR</sequence>
<keyword evidence="1" id="KW-1133">Transmembrane helix</keyword>
<evidence type="ECO:0000256" key="1">
    <source>
        <dbReference type="SAM" id="Phobius"/>
    </source>
</evidence>